<reference evidence="2" key="1">
    <citation type="submission" date="2016-10" db="EMBL/GenBank/DDBJ databases">
        <authorList>
            <person name="Varghese N."/>
            <person name="Submissions S."/>
        </authorList>
    </citation>
    <scope>NUCLEOTIDE SEQUENCE [LARGE SCALE GENOMIC DNA]</scope>
    <source>
        <strain evidence="2">930I</strain>
    </source>
</reference>
<sequence length="74" mass="8091">MLNTIDTTCTMTWDDFTLAVDDALLIETGDGLADELMPDVLTAFETGMTPWGCVIALTEGRDRCRFGDDYHAAA</sequence>
<dbReference type="AlphaFoldDB" id="A0A1G8GFJ3"/>
<evidence type="ECO:0000313" key="1">
    <source>
        <dbReference type="EMBL" id="SDH93111.1"/>
    </source>
</evidence>
<dbReference type="RefSeq" id="WP_092622080.1">
    <property type="nucleotide sequence ID" value="NZ_FNCV01000026.1"/>
</dbReference>
<dbReference type="EMBL" id="FNCV01000026">
    <property type="protein sequence ID" value="SDH93111.1"/>
    <property type="molecule type" value="Genomic_DNA"/>
</dbReference>
<organism evidence="1 2">
    <name type="scientific">Roseospirillum parvum</name>
    <dbReference type="NCBI Taxonomy" id="83401"/>
    <lineage>
        <taxon>Bacteria</taxon>
        <taxon>Pseudomonadati</taxon>
        <taxon>Pseudomonadota</taxon>
        <taxon>Alphaproteobacteria</taxon>
        <taxon>Rhodospirillales</taxon>
        <taxon>Rhodospirillaceae</taxon>
        <taxon>Roseospirillum</taxon>
    </lineage>
</organism>
<accession>A0A1G8GFJ3</accession>
<dbReference type="Proteomes" id="UP000217076">
    <property type="component" value="Unassembled WGS sequence"/>
</dbReference>
<name>A0A1G8GFJ3_9PROT</name>
<keyword evidence="2" id="KW-1185">Reference proteome</keyword>
<dbReference type="OrthoDB" id="8480346at2"/>
<protein>
    <submittedName>
        <fullName evidence="1">Uncharacterized protein</fullName>
    </submittedName>
</protein>
<proteinExistence type="predicted"/>
<gene>
    <name evidence="1" type="ORF">SAMN05421742_1269</name>
</gene>
<evidence type="ECO:0000313" key="2">
    <source>
        <dbReference type="Proteomes" id="UP000217076"/>
    </source>
</evidence>